<keyword evidence="4" id="KW-0804">Transcription</keyword>
<dbReference type="PANTHER" id="PTHR30126">
    <property type="entry name" value="HTH-TYPE TRANSCRIPTIONAL REGULATOR"/>
    <property type="match status" value="1"/>
</dbReference>
<dbReference type="EMBL" id="VIFM01000119">
    <property type="protein sequence ID" value="TQF12922.1"/>
    <property type="molecule type" value="Genomic_DNA"/>
</dbReference>
<evidence type="ECO:0000256" key="4">
    <source>
        <dbReference type="ARBA" id="ARBA00023163"/>
    </source>
</evidence>
<dbReference type="Proteomes" id="UP000315369">
    <property type="component" value="Unassembled WGS sequence"/>
</dbReference>
<dbReference type="PROSITE" id="PS50931">
    <property type="entry name" value="HTH_LYSR"/>
    <property type="match status" value="1"/>
</dbReference>
<dbReference type="Pfam" id="PF03466">
    <property type="entry name" value="LysR_substrate"/>
    <property type="match status" value="1"/>
</dbReference>
<keyword evidence="7" id="KW-1185">Reference proteome</keyword>
<dbReference type="InterPro" id="IPR036390">
    <property type="entry name" value="WH_DNA-bd_sf"/>
</dbReference>
<evidence type="ECO:0000313" key="6">
    <source>
        <dbReference type="EMBL" id="TQF12922.1"/>
    </source>
</evidence>
<protein>
    <submittedName>
        <fullName evidence="6">LysR family transcriptional regulator</fullName>
    </submittedName>
</protein>
<evidence type="ECO:0000256" key="1">
    <source>
        <dbReference type="ARBA" id="ARBA00009437"/>
    </source>
</evidence>
<dbReference type="Gene3D" id="1.10.10.10">
    <property type="entry name" value="Winged helix-like DNA-binding domain superfamily/Winged helix DNA-binding domain"/>
    <property type="match status" value="1"/>
</dbReference>
<dbReference type="InterPro" id="IPR005119">
    <property type="entry name" value="LysR_subst-bd"/>
</dbReference>
<organism evidence="6 7">
    <name type="scientific">Myxococcus llanfairpwllgwyngyllgogerychwyrndrobwllllantysiliogogogochensis</name>
    <dbReference type="NCBI Taxonomy" id="2590453"/>
    <lineage>
        <taxon>Bacteria</taxon>
        <taxon>Pseudomonadati</taxon>
        <taxon>Myxococcota</taxon>
        <taxon>Myxococcia</taxon>
        <taxon>Myxococcales</taxon>
        <taxon>Cystobacterineae</taxon>
        <taxon>Myxococcaceae</taxon>
        <taxon>Myxococcus</taxon>
    </lineage>
</organism>
<keyword evidence="3" id="KW-0238">DNA-binding</keyword>
<accession>A0A540WV91</accession>
<name>A0A540WV91_9BACT</name>
<sequence>MTLDVRHLRLVAAVVDTGSVTAAARVLHLSQPALSHQLRDVEERLGTELFQREGRRMVLTGPGQRVLEAARKVMAEVEAAEADVARLAHTSQGILRLATECYTAYHWLPAVLRRFSTRHPQVEVRIAVEATRRPVEALLAGTLDLGIVSAPTRHRRLAHAPLFEDELVAVMAPEHPLASRSVLQAADFAREHVLLYSIPLTESTLFQQVLTPAGVSPARVSHLELTEALVELTKAGLGIAVLARWAVAPELSRGTLVAVRVTRKGLRRHWHAVWPRAVRPTPHLTSFVELLAKAGPPGR</sequence>
<dbReference type="GO" id="GO:0000976">
    <property type="term" value="F:transcription cis-regulatory region binding"/>
    <property type="evidence" value="ECO:0007669"/>
    <property type="project" value="TreeGrafter"/>
</dbReference>
<dbReference type="AlphaFoldDB" id="A0A540WV91"/>
<evidence type="ECO:0000259" key="5">
    <source>
        <dbReference type="PROSITE" id="PS50931"/>
    </source>
</evidence>
<comment type="caution">
    <text evidence="6">The sequence shown here is derived from an EMBL/GenBank/DDBJ whole genome shotgun (WGS) entry which is preliminary data.</text>
</comment>
<dbReference type="InterPro" id="IPR036388">
    <property type="entry name" value="WH-like_DNA-bd_sf"/>
</dbReference>
<dbReference type="FunFam" id="1.10.10.10:FF:000001">
    <property type="entry name" value="LysR family transcriptional regulator"/>
    <property type="match status" value="1"/>
</dbReference>
<dbReference type="SUPFAM" id="SSF53850">
    <property type="entry name" value="Periplasmic binding protein-like II"/>
    <property type="match status" value="1"/>
</dbReference>
<dbReference type="GO" id="GO:0003700">
    <property type="term" value="F:DNA-binding transcription factor activity"/>
    <property type="evidence" value="ECO:0007669"/>
    <property type="project" value="InterPro"/>
</dbReference>
<dbReference type="PRINTS" id="PR00039">
    <property type="entry name" value="HTHLYSR"/>
</dbReference>
<evidence type="ECO:0000313" key="7">
    <source>
        <dbReference type="Proteomes" id="UP000315369"/>
    </source>
</evidence>
<keyword evidence="2" id="KW-0805">Transcription regulation</keyword>
<evidence type="ECO:0000256" key="2">
    <source>
        <dbReference type="ARBA" id="ARBA00023015"/>
    </source>
</evidence>
<dbReference type="PANTHER" id="PTHR30126:SF25">
    <property type="entry name" value="HTH-TYPE TRANSCRIPTIONAL REGULATOR METR"/>
    <property type="match status" value="1"/>
</dbReference>
<reference evidence="6 7" key="1">
    <citation type="submission" date="2019-06" db="EMBL/GenBank/DDBJ databases">
        <authorList>
            <person name="Livingstone P."/>
            <person name="Whitworth D."/>
        </authorList>
    </citation>
    <scope>NUCLEOTIDE SEQUENCE [LARGE SCALE GENOMIC DNA]</scope>
    <source>
        <strain evidence="6 7">AM401</strain>
    </source>
</reference>
<dbReference type="SUPFAM" id="SSF46785">
    <property type="entry name" value="Winged helix' DNA-binding domain"/>
    <property type="match status" value="1"/>
</dbReference>
<proteinExistence type="inferred from homology"/>
<dbReference type="OrthoDB" id="5317428at2"/>
<dbReference type="Gene3D" id="3.40.190.10">
    <property type="entry name" value="Periplasmic binding protein-like II"/>
    <property type="match status" value="2"/>
</dbReference>
<gene>
    <name evidence="6" type="ORF">FJV41_26545</name>
</gene>
<dbReference type="InterPro" id="IPR000847">
    <property type="entry name" value="LysR_HTH_N"/>
</dbReference>
<comment type="similarity">
    <text evidence="1">Belongs to the LysR transcriptional regulatory family.</text>
</comment>
<feature type="domain" description="HTH lysR-type" evidence="5">
    <location>
        <begin position="3"/>
        <end position="60"/>
    </location>
</feature>
<evidence type="ECO:0000256" key="3">
    <source>
        <dbReference type="ARBA" id="ARBA00023125"/>
    </source>
</evidence>
<dbReference type="Pfam" id="PF00126">
    <property type="entry name" value="HTH_1"/>
    <property type="match status" value="1"/>
</dbReference>